<feature type="transmembrane region" description="Helical" evidence="1">
    <location>
        <begin position="123"/>
        <end position="145"/>
    </location>
</feature>
<evidence type="ECO:0000259" key="2">
    <source>
        <dbReference type="Pfam" id="PF20151"/>
    </source>
</evidence>
<proteinExistence type="predicted"/>
<feature type="transmembrane region" description="Helical" evidence="1">
    <location>
        <begin position="27"/>
        <end position="51"/>
    </location>
</feature>
<accession>A0A4V2JZ29</accession>
<dbReference type="InterPro" id="IPR045340">
    <property type="entry name" value="DUF6533"/>
</dbReference>
<sequence>LAILYYDYVLTLPREIEHFWKRAKFSLAASLFVLNRYLGLFGTVLVVIEYFLHLAPHLQTYHAYYTVISQVVIGMLLMIRTYALYNRSRRLVIGFVILGVVLFSVVLPMLSRGKTHQIATGTAVGWIAMICVDTTIFILTMLKAIRMAPFLHHRVFAVLFRDGEQFKCYCCLRQSGMSPLTASFV</sequence>
<feature type="transmembrane region" description="Helical" evidence="1">
    <location>
        <begin position="91"/>
        <end position="111"/>
    </location>
</feature>
<dbReference type="Proteomes" id="UP000292957">
    <property type="component" value="Unassembled WGS sequence"/>
</dbReference>
<gene>
    <name evidence="3" type="ORF">BD311DRAFT_673829</name>
</gene>
<keyword evidence="1" id="KW-0472">Membrane</keyword>
<keyword evidence="1" id="KW-0812">Transmembrane</keyword>
<dbReference type="OrthoDB" id="3261349at2759"/>
<feature type="transmembrane region" description="Helical" evidence="1">
    <location>
        <begin position="63"/>
        <end position="79"/>
    </location>
</feature>
<feature type="domain" description="DUF6533" evidence="2">
    <location>
        <begin position="1"/>
        <end position="41"/>
    </location>
</feature>
<dbReference type="EMBL" id="ML143503">
    <property type="protein sequence ID" value="TBU23493.1"/>
    <property type="molecule type" value="Genomic_DNA"/>
</dbReference>
<dbReference type="Pfam" id="PF20151">
    <property type="entry name" value="DUF6533"/>
    <property type="match status" value="1"/>
</dbReference>
<evidence type="ECO:0000256" key="1">
    <source>
        <dbReference type="SAM" id="Phobius"/>
    </source>
</evidence>
<protein>
    <recommendedName>
        <fullName evidence="2">DUF6533 domain-containing protein</fullName>
    </recommendedName>
</protein>
<dbReference type="AlphaFoldDB" id="A0A4V2JZ29"/>
<keyword evidence="1" id="KW-1133">Transmembrane helix</keyword>
<evidence type="ECO:0000313" key="3">
    <source>
        <dbReference type="EMBL" id="TBU23493.1"/>
    </source>
</evidence>
<organism evidence="3">
    <name type="scientific">Dichomitus squalens</name>
    <dbReference type="NCBI Taxonomy" id="114155"/>
    <lineage>
        <taxon>Eukaryota</taxon>
        <taxon>Fungi</taxon>
        <taxon>Dikarya</taxon>
        <taxon>Basidiomycota</taxon>
        <taxon>Agaricomycotina</taxon>
        <taxon>Agaricomycetes</taxon>
        <taxon>Polyporales</taxon>
        <taxon>Polyporaceae</taxon>
        <taxon>Dichomitus</taxon>
    </lineage>
</organism>
<reference evidence="3" key="1">
    <citation type="submission" date="2019-01" db="EMBL/GenBank/DDBJ databases">
        <title>Draft genome sequences of three monokaryotic isolates of the white-rot basidiomycete fungus Dichomitus squalens.</title>
        <authorList>
            <consortium name="DOE Joint Genome Institute"/>
            <person name="Lopez S.C."/>
            <person name="Andreopoulos B."/>
            <person name="Pangilinan J."/>
            <person name="Lipzen A."/>
            <person name="Riley R."/>
            <person name="Ahrendt S."/>
            <person name="Ng V."/>
            <person name="Barry K."/>
            <person name="Daum C."/>
            <person name="Grigoriev I.V."/>
            <person name="Hilden K.S."/>
            <person name="Makela M.R."/>
            <person name="de Vries R.P."/>
        </authorList>
    </citation>
    <scope>NUCLEOTIDE SEQUENCE [LARGE SCALE GENOMIC DNA]</scope>
    <source>
        <strain evidence="3">OM18370.1</strain>
    </source>
</reference>
<feature type="non-terminal residue" evidence="3">
    <location>
        <position position="1"/>
    </location>
</feature>
<name>A0A4V2JZ29_9APHY</name>